<name>A0A5S3PSF7_9FLAO</name>
<dbReference type="SUPFAM" id="SSF46689">
    <property type="entry name" value="Homeodomain-like"/>
    <property type="match status" value="1"/>
</dbReference>
<organism evidence="5 6">
    <name type="scientific">Maribacter algarum</name>
    <name type="common">ex Zhang et al. 2020</name>
    <dbReference type="NCBI Taxonomy" id="2578118"/>
    <lineage>
        <taxon>Bacteria</taxon>
        <taxon>Pseudomonadati</taxon>
        <taxon>Bacteroidota</taxon>
        <taxon>Flavobacteriia</taxon>
        <taxon>Flavobacteriales</taxon>
        <taxon>Flavobacteriaceae</taxon>
        <taxon>Maribacter</taxon>
    </lineage>
</organism>
<dbReference type="SUPFAM" id="SSF51215">
    <property type="entry name" value="Regulatory protein AraC"/>
    <property type="match status" value="1"/>
</dbReference>
<accession>A0A5S3PSF7</accession>
<dbReference type="PROSITE" id="PS01124">
    <property type="entry name" value="HTH_ARAC_FAMILY_2"/>
    <property type="match status" value="1"/>
</dbReference>
<dbReference type="PANTHER" id="PTHR43280">
    <property type="entry name" value="ARAC-FAMILY TRANSCRIPTIONAL REGULATOR"/>
    <property type="match status" value="1"/>
</dbReference>
<keyword evidence="2" id="KW-0238">DNA-binding</keyword>
<dbReference type="GO" id="GO:0043565">
    <property type="term" value="F:sequence-specific DNA binding"/>
    <property type="evidence" value="ECO:0007669"/>
    <property type="project" value="InterPro"/>
</dbReference>
<dbReference type="InterPro" id="IPR009057">
    <property type="entry name" value="Homeodomain-like_sf"/>
</dbReference>
<dbReference type="PANTHER" id="PTHR43280:SF32">
    <property type="entry name" value="TRANSCRIPTIONAL REGULATORY PROTEIN"/>
    <property type="match status" value="1"/>
</dbReference>
<keyword evidence="6" id="KW-1185">Reference proteome</keyword>
<dbReference type="InterPro" id="IPR018060">
    <property type="entry name" value="HTH_AraC"/>
</dbReference>
<dbReference type="Proteomes" id="UP000310314">
    <property type="component" value="Unassembled WGS sequence"/>
</dbReference>
<evidence type="ECO:0000256" key="1">
    <source>
        <dbReference type="ARBA" id="ARBA00023015"/>
    </source>
</evidence>
<dbReference type="AlphaFoldDB" id="A0A5S3PSF7"/>
<dbReference type="SMART" id="SM00342">
    <property type="entry name" value="HTH_ARAC"/>
    <property type="match status" value="1"/>
</dbReference>
<dbReference type="GO" id="GO:0003700">
    <property type="term" value="F:DNA-binding transcription factor activity"/>
    <property type="evidence" value="ECO:0007669"/>
    <property type="project" value="InterPro"/>
</dbReference>
<keyword evidence="1" id="KW-0805">Transcription regulation</keyword>
<dbReference type="EMBL" id="VATY01000002">
    <property type="protein sequence ID" value="TMM56833.1"/>
    <property type="molecule type" value="Genomic_DNA"/>
</dbReference>
<proteinExistence type="predicted"/>
<dbReference type="Pfam" id="PF12833">
    <property type="entry name" value="HTH_18"/>
    <property type="match status" value="1"/>
</dbReference>
<feature type="domain" description="HTH araC/xylS-type" evidence="4">
    <location>
        <begin position="192"/>
        <end position="290"/>
    </location>
</feature>
<dbReference type="InterPro" id="IPR037923">
    <property type="entry name" value="HTH-like"/>
</dbReference>
<evidence type="ECO:0000313" key="6">
    <source>
        <dbReference type="Proteomes" id="UP000310314"/>
    </source>
</evidence>
<evidence type="ECO:0000256" key="2">
    <source>
        <dbReference type="ARBA" id="ARBA00023125"/>
    </source>
</evidence>
<dbReference type="RefSeq" id="WP_138657817.1">
    <property type="nucleotide sequence ID" value="NZ_VATY01000002.1"/>
</dbReference>
<evidence type="ECO:0000313" key="5">
    <source>
        <dbReference type="EMBL" id="TMM56833.1"/>
    </source>
</evidence>
<evidence type="ECO:0000259" key="4">
    <source>
        <dbReference type="PROSITE" id="PS01124"/>
    </source>
</evidence>
<protein>
    <submittedName>
        <fullName evidence="5">Helix-turn-helix domain-containing protein</fullName>
    </submittedName>
</protein>
<dbReference type="OrthoDB" id="1096411at2"/>
<evidence type="ECO:0000256" key="3">
    <source>
        <dbReference type="ARBA" id="ARBA00023163"/>
    </source>
</evidence>
<sequence length="292" mass="34520">MKNELPQIQFESSFFQVEGIEIITLEGLMQRRESLNHFPEKPHQLEFYALAYYTAGRTKHLVDFVWHEVKANTLLYLSKGQVNAFNFKADIKGYLILFTEDYFIKQLNRLPNTEVVRLFNSHLFSPKLQIPDNSKVQNYIELLFAEFYDEKESYNKANTIDALFTVLFSKLEQLKKFQTFHIKESEKLSQFLQFKSLVEQHFTQSRNADFYADKMHMSYKHLNSICKEIIDSTAKQFIDAFIILESKRRLINSSVKSTELAFNMGFEEPTNFVKYFKKKTGLTPNMFKNTHK</sequence>
<gene>
    <name evidence="5" type="ORF">FEE95_10045</name>
</gene>
<dbReference type="Gene3D" id="1.10.10.60">
    <property type="entry name" value="Homeodomain-like"/>
    <property type="match status" value="1"/>
</dbReference>
<comment type="caution">
    <text evidence="5">The sequence shown here is derived from an EMBL/GenBank/DDBJ whole genome shotgun (WGS) entry which is preliminary data.</text>
</comment>
<reference evidence="5 6" key="1">
    <citation type="submission" date="2019-05" db="EMBL/GenBank/DDBJ databases">
        <authorList>
            <person name="Zhang J.-Y."/>
            <person name="Feg X."/>
            <person name="Du Z.-J."/>
        </authorList>
    </citation>
    <scope>NUCLEOTIDE SEQUENCE [LARGE SCALE GENOMIC DNA]</scope>
    <source>
        <strain evidence="5 6">RZ26</strain>
    </source>
</reference>
<keyword evidence="3" id="KW-0804">Transcription</keyword>